<gene>
    <name evidence="1" type="ORF">AKO1_008119</name>
</gene>
<dbReference type="AlphaFoldDB" id="A0AAW2YQ62"/>
<evidence type="ECO:0000313" key="1">
    <source>
        <dbReference type="EMBL" id="KAL0479275.1"/>
    </source>
</evidence>
<organism evidence="1 2">
    <name type="scientific">Acrasis kona</name>
    <dbReference type="NCBI Taxonomy" id="1008807"/>
    <lineage>
        <taxon>Eukaryota</taxon>
        <taxon>Discoba</taxon>
        <taxon>Heterolobosea</taxon>
        <taxon>Tetramitia</taxon>
        <taxon>Eutetramitia</taxon>
        <taxon>Acrasidae</taxon>
        <taxon>Acrasis</taxon>
    </lineage>
</organism>
<name>A0AAW2YQ62_9EUKA</name>
<comment type="caution">
    <text evidence="1">The sequence shown here is derived from an EMBL/GenBank/DDBJ whole genome shotgun (WGS) entry which is preliminary data.</text>
</comment>
<proteinExistence type="predicted"/>
<protein>
    <submittedName>
        <fullName evidence="1">Uncharacterized protein</fullName>
    </submittedName>
</protein>
<sequence length="221" mass="24970">MYKRLIALVLVVAVAWLIHFRNNLLDKVAVMSGSGAPPPGFTDSAPELLENTSDKVILWETASKVVEGIKSNDDKPSPITKYLRYNMRRFTNLPQAYIMKYMVEESAKKTFEYSYLDDLNFSEGDVVCGIYKVVQRSSEKIELSFLPLPNSKGPQIKGRLIISFKDVGDGKTKVSNGLVMWRNKDDNLTLPLERAVGRWLHELMTCWLVDSGSAYVIEQSV</sequence>
<keyword evidence="2" id="KW-1185">Reference proteome</keyword>
<reference evidence="1 2" key="1">
    <citation type="submission" date="2024-03" db="EMBL/GenBank/DDBJ databases">
        <title>The Acrasis kona genome and developmental transcriptomes reveal deep origins of eukaryotic multicellular pathways.</title>
        <authorList>
            <person name="Sheikh S."/>
            <person name="Fu C.-J."/>
            <person name="Brown M.W."/>
            <person name="Baldauf S.L."/>
        </authorList>
    </citation>
    <scope>NUCLEOTIDE SEQUENCE [LARGE SCALE GENOMIC DNA]</scope>
    <source>
        <strain evidence="1 2">ATCC MYA-3509</strain>
    </source>
</reference>
<dbReference type="EMBL" id="JAOPGA020000525">
    <property type="protein sequence ID" value="KAL0479275.1"/>
    <property type="molecule type" value="Genomic_DNA"/>
</dbReference>
<dbReference type="Proteomes" id="UP001431209">
    <property type="component" value="Unassembled WGS sequence"/>
</dbReference>
<accession>A0AAW2YQ62</accession>
<evidence type="ECO:0000313" key="2">
    <source>
        <dbReference type="Proteomes" id="UP001431209"/>
    </source>
</evidence>